<keyword evidence="2" id="KW-0472">Membrane</keyword>
<evidence type="ECO:0000313" key="4">
    <source>
        <dbReference type="Proteomes" id="UP001230328"/>
    </source>
</evidence>
<feature type="transmembrane region" description="Helical" evidence="2">
    <location>
        <begin position="7"/>
        <end position="27"/>
    </location>
</feature>
<reference evidence="3 4" key="1">
    <citation type="submission" date="2023-07" db="EMBL/GenBank/DDBJ databases">
        <title>Comparative genomics of wheat-associated soil bacteria to identify genetic determinants of phenazine resistance.</title>
        <authorList>
            <person name="Mouncey N."/>
        </authorList>
    </citation>
    <scope>NUCLEOTIDE SEQUENCE [LARGE SCALE GENOMIC DNA]</scope>
    <source>
        <strain evidence="3 4">V2I4</strain>
    </source>
</reference>
<feature type="transmembrane region" description="Helical" evidence="2">
    <location>
        <begin position="33"/>
        <end position="53"/>
    </location>
</feature>
<evidence type="ECO:0000256" key="2">
    <source>
        <dbReference type="SAM" id="Phobius"/>
    </source>
</evidence>
<feature type="region of interest" description="Disordered" evidence="1">
    <location>
        <begin position="69"/>
        <end position="116"/>
    </location>
</feature>
<dbReference type="EMBL" id="JAUSZI010000002">
    <property type="protein sequence ID" value="MDQ1033176.1"/>
    <property type="molecule type" value="Genomic_DNA"/>
</dbReference>
<dbReference type="Proteomes" id="UP001230328">
    <property type="component" value="Unassembled WGS sequence"/>
</dbReference>
<accession>A0ABU0TDY5</accession>
<feature type="compositionally biased region" description="Polar residues" evidence="1">
    <location>
        <begin position="89"/>
        <end position="110"/>
    </location>
</feature>
<name>A0ABU0TDY5_9ACTN</name>
<keyword evidence="2" id="KW-0812">Transmembrane</keyword>
<sequence>MSNPWKVTIIIVAAVAILSTPAVWLLSSPDAGQLAGATIQAAVGIVALIWALFQRPDNHADNVVVGTGQAEASGGGTAVTGIRHRRESSGSAKAEQTGNATASGDGSSAVSGIDYS</sequence>
<comment type="caution">
    <text evidence="3">The sequence shown here is derived from an EMBL/GenBank/DDBJ whole genome shotgun (WGS) entry which is preliminary data.</text>
</comment>
<evidence type="ECO:0008006" key="5">
    <source>
        <dbReference type="Google" id="ProtNLM"/>
    </source>
</evidence>
<evidence type="ECO:0000256" key="1">
    <source>
        <dbReference type="SAM" id="MobiDB-lite"/>
    </source>
</evidence>
<evidence type="ECO:0000313" key="3">
    <source>
        <dbReference type="EMBL" id="MDQ1033176.1"/>
    </source>
</evidence>
<organism evidence="3 4">
    <name type="scientific">Streptomyces umbrinus</name>
    <dbReference type="NCBI Taxonomy" id="67370"/>
    <lineage>
        <taxon>Bacteria</taxon>
        <taxon>Bacillati</taxon>
        <taxon>Actinomycetota</taxon>
        <taxon>Actinomycetes</taxon>
        <taxon>Kitasatosporales</taxon>
        <taxon>Streptomycetaceae</taxon>
        <taxon>Streptomyces</taxon>
        <taxon>Streptomyces phaeochromogenes group</taxon>
    </lineage>
</organism>
<proteinExistence type="predicted"/>
<dbReference type="RefSeq" id="WP_307530335.1">
    <property type="nucleotide sequence ID" value="NZ_JAUSZI010000002.1"/>
</dbReference>
<protein>
    <recommendedName>
        <fullName evidence="5">Secreted protein</fullName>
    </recommendedName>
</protein>
<keyword evidence="4" id="KW-1185">Reference proteome</keyword>
<gene>
    <name evidence="3" type="ORF">QF035_010758</name>
</gene>
<keyword evidence="2" id="KW-1133">Transmembrane helix</keyword>